<comment type="caution">
    <text evidence="1">The sequence shown here is derived from an EMBL/GenBank/DDBJ whole genome shotgun (WGS) entry which is preliminary data.</text>
</comment>
<sequence>LMKSSKPS</sequence>
<dbReference type="EMBL" id="AJSR01000323">
    <property type="protein sequence ID" value="EKM33351.1"/>
    <property type="molecule type" value="Genomic_DNA"/>
</dbReference>
<accession>A0A454D405</accession>
<dbReference type="Proteomes" id="UP000008367">
    <property type="component" value="Unassembled WGS sequence"/>
</dbReference>
<evidence type="ECO:0000313" key="1">
    <source>
        <dbReference type="EMBL" id="EKM33351.1"/>
    </source>
</evidence>
<evidence type="ECO:0000313" key="2">
    <source>
        <dbReference type="Proteomes" id="UP000008367"/>
    </source>
</evidence>
<reference evidence="1 2" key="1">
    <citation type="submission" date="2012-10" db="EMBL/GenBank/DDBJ databases">
        <title>Genome sequence of Vibrio Cholerae HENC-02.</title>
        <authorList>
            <person name="Eppinger M."/>
            <person name="Hasan N.A."/>
            <person name="Sengamalay N."/>
            <person name="Hine E."/>
            <person name="Su Q."/>
            <person name="Daugherty S.C."/>
            <person name="Young S."/>
            <person name="Sadzewicz L."/>
            <person name="Tallon L."/>
            <person name="Cebula T.A."/>
            <person name="Ravel J."/>
            <person name="Colwell R.R."/>
        </authorList>
    </citation>
    <scope>NUCLEOTIDE SEQUENCE [LARGE SCALE GENOMIC DNA]</scope>
    <source>
        <strain evidence="1 2">HENC-02</strain>
    </source>
</reference>
<gene>
    <name evidence="1" type="ORF">VCHENC02_1183B</name>
</gene>
<name>A0A454D405_VIBHA</name>
<feature type="non-terminal residue" evidence="1">
    <location>
        <position position="1"/>
    </location>
</feature>
<proteinExistence type="predicted"/>
<organism evidence="1 2">
    <name type="scientific">Vibrio harveyi</name>
    <name type="common">Beneckea harveyi</name>
    <dbReference type="NCBI Taxonomy" id="669"/>
    <lineage>
        <taxon>Bacteria</taxon>
        <taxon>Pseudomonadati</taxon>
        <taxon>Pseudomonadota</taxon>
        <taxon>Gammaproteobacteria</taxon>
        <taxon>Vibrionales</taxon>
        <taxon>Vibrionaceae</taxon>
        <taxon>Vibrio</taxon>
    </lineage>
</organism>
<protein>
    <submittedName>
        <fullName evidence="1">Uncharacterized protein</fullName>
    </submittedName>
</protein>